<organism evidence="1 2">
    <name type="scientific">Niastella soli</name>
    <dbReference type="NCBI Taxonomy" id="2821487"/>
    <lineage>
        <taxon>Bacteria</taxon>
        <taxon>Pseudomonadati</taxon>
        <taxon>Bacteroidota</taxon>
        <taxon>Chitinophagia</taxon>
        <taxon>Chitinophagales</taxon>
        <taxon>Chitinophagaceae</taxon>
        <taxon>Niastella</taxon>
    </lineage>
</organism>
<dbReference type="CDD" id="cd07812">
    <property type="entry name" value="SRPBCC"/>
    <property type="match status" value="1"/>
</dbReference>
<protein>
    <submittedName>
        <fullName evidence="1">DUF2652 domain-containing protein</fullName>
    </submittedName>
</protein>
<name>A0ABS3YVS8_9BACT</name>
<comment type="caution">
    <text evidence="1">The sequence shown here is derived from an EMBL/GenBank/DDBJ whole genome shotgun (WGS) entry which is preliminary data.</text>
</comment>
<dbReference type="InterPro" id="IPR020503">
    <property type="entry name" value="Uncharacterised_Rv2561"/>
</dbReference>
<dbReference type="RefSeq" id="WP_209140066.1">
    <property type="nucleotide sequence ID" value="NZ_JAGHKO010000004.1"/>
</dbReference>
<gene>
    <name evidence="1" type="ORF">J7I42_17135</name>
</gene>
<dbReference type="Proteomes" id="UP000677244">
    <property type="component" value="Unassembled WGS sequence"/>
</dbReference>
<sequence>MDNRGLLFIPDISGFTRFVSETEIEHSRYVIQELLEVLIKSNSLGLQISEIEGDAILFYKFGEPPALPVLYKQVEEMFCAFHRCLIAYDRRKYCQCAACTAAVALTLKVITHYGEFTGYQVQNFNKLIGKDVIVAHQLLKNDIRQHEYWLVTNNLVADKQPEGITNWMHWEISNKETETGVIPYHYTLLSELKEQLPPEPLEPIVFSDKVKILSLSKEYKTDIILLFHATGDFSNRSRWQEGVIKVEEIDHHLPRIGMRSRFLTESGETYIYSSSYYYHPEKIRFSETEEKTGNVTYFTLERITNTTTRLTLDLYRKKNFITEYLPVLAGKNHLKISYQRSLQNLENLLIEFPHEAHV</sequence>
<evidence type="ECO:0000313" key="2">
    <source>
        <dbReference type="Proteomes" id="UP000677244"/>
    </source>
</evidence>
<reference evidence="1 2" key="1">
    <citation type="submission" date="2021-03" db="EMBL/GenBank/DDBJ databases">
        <title>Assistant Professor.</title>
        <authorList>
            <person name="Huq M.A."/>
        </authorList>
    </citation>
    <scope>NUCLEOTIDE SEQUENCE [LARGE SCALE GENOMIC DNA]</scope>
    <source>
        <strain evidence="1 2">MAH-29</strain>
    </source>
</reference>
<dbReference type="EMBL" id="JAGHKO010000004">
    <property type="protein sequence ID" value="MBO9202012.1"/>
    <property type="molecule type" value="Genomic_DNA"/>
</dbReference>
<keyword evidence="2" id="KW-1185">Reference proteome</keyword>
<proteinExistence type="predicted"/>
<evidence type="ECO:0000313" key="1">
    <source>
        <dbReference type="EMBL" id="MBO9202012.1"/>
    </source>
</evidence>
<dbReference type="Pfam" id="PF10851">
    <property type="entry name" value="DUF2652"/>
    <property type="match status" value="1"/>
</dbReference>
<accession>A0ABS3YVS8</accession>